<evidence type="ECO:0000256" key="3">
    <source>
        <dbReference type="ARBA" id="ARBA00005465"/>
    </source>
</evidence>
<keyword evidence="8" id="KW-0560">Oxidoreductase</keyword>
<dbReference type="InterPro" id="IPR036188">
    <property type="entry name" value="FAD/NAD-bd_sf"/>
</dbReference>
<evidence type="ECO:0000313" key="13">
    <source>
        <dbReference type="EMBL" id="KAJ7317204.1"/>
    </source>
</evidence>
<keyword evidence="10" id="KW-0325">Glycoprotein</keyword>
<evidence type="ECO:0000256" key="11">
    <source>
        <dbReference type="SAM" id="MobiDB-lite"/>
    </source>
</evidence>
<dbReference type="Gene3D" id="3.50.50.60">
    <property type="entry name" value="FAD/NAD(P)-binding domain"/>
    <property type="match status" value="1"/>
</dbReference>
<keyword evidence="7" id="KW-0274">FAD</keyword>
<evidence type="ECO:0000313" key="14">
    <source>
        <dbReference type="Proteomes" id="UP001142489"/>
    </source>
</evidence>
<evidence type="ECO:0000256" key="6">
    <source>
        <dbReference type="ARBA" id="ARBA00022630"/>
    </source>
</evidence>
<dbReference type="InterPro" id="IPR050281">
    <property type="entry name" value="Flavin_monoamine_oxidase"/>
</dbReference>
<evidence type="ECO:0000256" key="10">
    <source>
        <dbReference type="ARBA" id="ARBA00023180"/>
    </source>
</evidence>
<keyword evidence="6" id="KW-0285">Flavoprotein</keyword>
<dbReference type="Proteomes" id="UP001142489">
    <property type="component" value="Unassembled WGS sequence"/>
</dbReference>
<dbReference type="EC" id="1.4.3.2" evidence="4"/>
<reference evidence="13" key="1">
    <citation type="journal article" date="2023" name="DNA Res.">
        <title>Chromosome-level genome assembly of Phrynocephalus forsythii using third-generation DNA sequencing and Hi-C analysis.</title>
        <authorList>
            <person name="Qi Y."/>
            <person name="Zhao W."/>
            <person name="Zhao Y."/>
            <person name="Niu C."/>
            <person name="Cao S."/>
            <person name="Zhang Y."/>
        </authorList>
    </citation>
    <scope>NUCLEOTIDE SEQUENCE</scope>
    <source>
        <tissue evidence="13">Muscle</tissue>
    </source>
</reference>
<dbReference type="Gene3D" id="3.90.660.10">
    <property type="match status" value="2"/>
</dbReference>
<feature type="domain" description="Amine oxidase" evidence="12">
    <location>
        <begin position="181"/>
        <end position="265"/>
    </location>
</feature>
<dbReference type="Pfam" id="PF01593">
    <property type="entry name" value="Amino_oxidase"/>
    <property type="match status" value="1"/>
</dbReference>
<dbReference type="GO" id="GO:0009063">
    <property type="term" value="P:amino acid catabolic process"/>
    <property type="evidence" value="ECO:0007669"/>
    <property type="project" value="TreeGrafter"/>
</dbReference>
<dbReference type="FunFam" id="3.50.50.60:FF:000450">
    <property type="entry name" value="Amine oxidase"/>
    <property type="match status" value="1"/>
</dbReference>
<dbReference type="EMBL" id="JAPFRF010000011">
    <property type="protein sequence ID" value="KAJ7317204.1"/>
    <property type="molecule type" value="Genomic_DNA"/>
</dbReference>
<keyword evidence="9" id="KW-1015">Disulfide bond</keyword>
<dbReference type="Gene3D" id="1.10.405.10">
    <property type="entry name" value="Guanine Nucleotide Dissociation Inhibitor, domain 1"/>
    <property type="match status" value="1"/>
</dbReference>
<dbReference type="SUPFAM" id="SSF51905">
    <property type="entry name" value="FAD/NAD(P)-binding domain"/>
    <property type="match status" value="1"/>
</dbReference>
<evidence type="ECO:0000256" key="1">
    <source>
        <dbReference type="ARBA" id="ARBA00001974"/>
    </source>
</evidence>
<accession>A0A9Q1AXD4</accession>
<dbReference type="PANTHER" id="PTHR10742">
    <property type="entry name" value="FLAVIN MONOAMINE OXIDASE"/>
    <property type="match status" value="1"/>
</dbReference>
<evidence type="ECO:0000256" key="2">
    <source>
        <dbReference type="ARBA" id="ARBA00004613"/>
    </source>
</evidence>
<dbReference type="PANTHER" id="PTHR10742:SF355">
    <property type="entry name" value="AMINE OXIDASE"/>
    <property type="match status" value="1"/>
</dbReference>
<comment type="subcellular location">
    <subcellularLocation>
        <location evidence="2">Secreted</location>
    </subcellularLocation>
</comment>
<proteinExistence type="inferred from homology"/>
<sequence length="319" mass="35475">MDLGGTSGAEEPLSGSSAWSTDTKDTVHTGRSWRELLTEDDHNVCPGRWDGKPLPGGGLLAQEISKAGENRQGVADIGQSQHEICTTANVQPSKADFGPFDHIRAHLPHLPFLAGEKGFPQLKKENSHFVFFAALQSCTADPSPLEECFRGTDYEEFLEIARNGLEKTSHPRHVVIVGAGVSGLSAAFALTEAGHKVTVLEASERVGGRAQTYRNEREGWYAELGAMRLPQSHRIVHEYIRKFGLKLREFVQEDDKAWYFLNNVRRRIWEVKKDPGLLGYQVDPSEEGKTAEQLYQESLQQVHVLFPDLLLPDSSVSRS</sequence>
<gene>
    <name evidence="13" type="ORF">JRQ81_003366</name>
</gene>
<name>A0A9Q1AXD4_9SAUR</name>
<keyword evidence="14" id="KW-1185">Reference proteome</keyword>
<dbReference type="InterPro" id="IPR002937">
    <property type="entry name" value="Amino_oxidase"/>
</dbReference>
<dbReference type="AlphaFoldDB" id="A0A9Q1AXD4"/>
<feature type="region of interest" description="Disordered" evidence="11">
    <location>
        <begin position="1"/>
        <end position="26"/>
    </location>
</feature>
<comment type="caution">
    <text evidence="13">The sequence shown here is derived from an EMBL/GenBank/DDBJ whole genome shotgun (WGS) entry which is preliminary data.</text>
</comment>
<evidence type="ECO:0000256" key="8">
    <source>
        <dbReference type="ARBA" id="ARBA00023002"/>
    </source>
</evidence>
<evidence type="ECO:0000259" key="12">
    <source>
        <dbReference type="Pfam" id="PF01593"/>
    </source>
</evidence>
<protein>
    <recommendedName>
        <fullName evidence="4">L-amino-acid oxidase</fullName>
        <ecNumber evidence="4">1.4.3.2</ecNumber>
    </recommendedName>
</protein>
<comment type="similarity">
    <text evidence="3">Belongs to the flavin monoamine oxidase family. FIG1 subfamily.</text>
</comment>
<dbReference type="GO" id="GO:0001716">
    <property type="term" value="F:L-amino-acid oxidase activity"/>
    <property type="evidence" value="ECO:0007669"/>
    <property type="project" value="UniProtKB-EC"/>
</dbReference>
<dbReference type="OrthoDB" id="5046242at2759"/>
<comment type="cofactor">
    <cofactor evidence="1">
        <name>FAD</name>
        <dbReference type="ChEBI" id="CHEBI:57692"/>
    </cofactor>
</comment>
<evidence type="ECO:0000256" key="5">
    <source>
        <dbReference type="ARBA" id="ARBA00022525"/>
    </source>
</evidence>
<evidence type="ECO:0000256" key="4">
    <source>
        <dbReference type="ARBA" id="ARBA00012806"/>
    </source>
</evidence>
<dbReference type="GO" id="GO:0005576">
    <property type="term" value="C:extracellular region"/>
    <property type="evidence" value="ECO:0007669"/>
    <property type="project" value="UniProtKB-SubCell"/>
</dbReference>
<evidence type="ECO:0000256" key="9">
    <source>
        <dbReference type="ARBA" id="ARBA00023157"/>
    </source>
</evidence>
<keyword evidence="5" id="KW-0964">Secreted</keyword>
<organism evidence="13 14">
    <name type="scientific">Phrynocephalus forsythii</name>
    <dbReference type="NCBI Taxonomy" id="171643"/>
    <lineage>
        <taxon>Eukaryota</taxon>
        <taxon>Metazoa</taxon>
        <taxon>Chordata</taxon>
        <taxon>Craniata</taxon>
        <taxon>Vertebrata</taxon>
        <taxon>Euteleostomi</taxon>
        <taxon>Lepidosauria</taxon>
        <taxon>Squamata</taxon>
        <taxon>Bifurcata</taxon>
        <taxon>Unidentata</taxon>
        <taxon>Episquamata</taxon>
        <taxon>Toxicofera</taxon>
        <taxon>Iguania</taxon>
        <taxon>Acrodonta</taxon>
        <taxon>Agamidae</taxon>
        <taxon>Agaminae</taxon>
        <taxon>Phrynocephalus</taxon>
    </lineage>
</organism>
<evidence type="ECO:0000256" key="7">
    <source>
        <dbReference type="ARBA" id="ARBA00022827"/>
    </source>
</evidence>